<dbReference type="CDD" id="cd00081">
    <property type="entry name" value="Hint"/>
    <property type="match status" value="1"/>
</dbReference>
<dbReference type="EMBL" id="NDWU01000011">
    <property type="protein sequence ID" value="PUA31960.1"/>
    <property type="molecule type" value="Genomic_DNA"/>
</dbReference>
<name>A0A2R7Y365_9ARCH</name>
<dbReference type="InterPro" id="IPR006142">
    <property type="entry name" value="INTEIN"/>
</dbReference>
<keyword evidence="7" id="KW-0408">Iron</keyword>
<dbReference type="InterPro" id="IPR027434">
    <property type="entry name" value="Homing_endonucl"/>
</dbReference>
<sequence>LSGGAFYNIRELKRHNRGIKLETLRKVCQESSMDWEKVSDRIRSVGYKERIILRRRRLTAQHAYLLGLLYSTGRVDMKKNSIAFTNASRKLLGHVKTVYKKLFENSRLREYVRGFGLRVCGGEKEVIVLEAYNPVMKKMYEDLVLNHFGLPLNLGWLKRSIVSGFLAGMLDGNGFINLGGRSPEMGFVLKNFEHAKMMLLLLRNLGVLGWLVKTKDGGPFRVVVRSYRSCKSLCKLLYPYSFTKRKKLRILLEKIKKRVDKGMGLDEKPPSFFYTLLSKIMVEDSLPSFDAHYPIMLERYEMLSRNPGTAQALNTVNVSSGCAQGDLLLYGLRVLSDCELVPESIREIEYLDYDGLVYDVTLERAHNFLANGILVKNCCAAWFCPAGTGSGYPKYACRNGPEHGYYNLAIFFYGCNFDCLFCQNWSHKEISTSPQVTVEELVRVTLGNDRITCWCFFGGSPEPHLPFAINASRKILESLKGRRVMRVCFEWNGCGNEGLVKRCGELAFVSGGNIKFDLKAFDPTLSLALSGVKNDRAYRNFSMLFNEFYMERRELPVITATTLLVPGYVDEKEVEGIARFISEHDENIPYSLLIFHPDYMMRDLTITPVSQVKKCLAAAKKYLKNVNLGNVHLLSLAPP</sequence>
<accession>A0A2R7Y365</accession>
<reference evidence="10 11" key="1">
    <citation type="submission" date="2017-04" db="EMBL/GenBank/DDBJ databases">
        <title>Draft Aigarchaeota genome from a New Zealand hot spring.</title>
        <authorList>
            <person name="Reysenbach A.-L."/>
            <person name="Donaho J.A."/>
            <person name="Gerhart J."/>
            <person name="Kelley J.F."/>
            <person name="Kouba K."/>
            <person name="Podar M."/>
            <person name="Stott M."/>
        </authorList>
    </citation>
    <scope>NUCLEOTIDE SEQUENCE [LARGE SCALE GENOMIC DNA]</scope>
    <source>
        <strain evidence="10">NZ13_MG1</strain>
    </source>
</reference>
<evidence type="ECO:0000256" key="8">
    <source>
        <dbReference type="ARBA" id="ARBA00023014"/>
    </source>
</evidence>
<evidence type="ECO:0000313" key="10">
    <source>
        <dbReference type="EMBL" id="PUA31960.1"/>
    </source>
</evidence>
<dbReference type="SUPFAM" id="SSF102114">
    <property type="entry name" value="Radical SAM enzymes"/>
    <property type="match status" value="1"/>
</dbReference>
<keyword evidence="5" id="KW-0068">Autocatalytic cleavage</keyword>
<dbReference type="InterPro" id="IPR034457">
    <property type="entry name" value="Organic_radical-activating"/>
</dbReference>
<evidence type="ECO:0000256" key="4">
    <source>
        <dbReference type="ARBA" id="ARBA00022723"/>
    </source>
</evidence>
<dbReference type="SUPFAM" id="SSF55608">
    <property type="entry name" value="Homing endonucleases"/>
    <property type="match status" value="2"/>
</dbReference>
<keyword evidence="3" id="KW-0949">S-adenosyl-L-methionine</keyword>
<feature type="non-terminal residue" evidence="10">
    <location>
        <position position="1"/>
    </location>
</feature>
<dbReference type="PANTHER" id="PTHR30352">
    <property type="entry name" value="PYRUVATE FORMATE-LYASE-ACTIVATING ENZYME"/>
    <property type="match status" value="1"/>
</dbReference>
<dbReference type="PROSITE" id="PS50818">
    <property type="entry name" value="INTEIN_C_TER"/>
    <property type="match status" value="1"/>
</dbReference>
<organism evidence="10 11">
    <name type="scientific">Candidatus Terraquivivens tikiterensis</name>
    <dbReference type="NCBI Taxonomy" id="1980982"/>
    <lineage>
        <taxon>Archaea</taxon>
        <taxon>Nitrososphaerota</taxon>
        <taxon>Candidatus Wolframiiraptoraceae</taxon>
        <taxon>Candidatus Terraquivivens</taxon>
    </lineage>
</organism>
<evidence type="ECO:0000256" key="1">
    <source>
        <dbReference type="ARBA" id="ARBA00001966"/>
    </source>
</evidence>
<dbReference type="CDD" id="cd01335">
    <property type="entry name" value="Radical_SAM"/>
    <property type="match status" value="1"/>
</dbReference>
<dbReference type="InterPro" id="IPR013785">
    <property type="entry name" value="Aldolase_TIM"/>
</dbReference>
<keyword evidence="6" id="KW-0651">Protein splicing</keyword>
<dbReference type="AlphaFoldDB" id="A0A2R7Y365"/>
<dbReference type="InterPro" id="IPR036844">
    <property type="entry name" value="Hint_dom_sf"/>
</dbReference>
<evidence type="ECO:0000313" key="11">
    <source>
        <dbReference type="Proteomes" id="UP000244066"/>
    </source>
</evidence>
<dbReference type="GO" id="GO:0051539">
    <property type="term" value="F:4 iron, 4 sulfur cluster binding"/>
    <property type="evidence" value="ECO:0007669"/>
    <property type="project" value="UniProtKB-KW"/>
</dbReference>
<dbReference type="Pfam" id="PF04055">
    <property type="entry name" value="Radical_SAM"/>
    <property type="match status" value="1"/>
</dbReference>
<dbReference type="PROSITE" id="PS50819">
    <property type="entry name" value="INTEIN_ENDONUCLEASE"/>
    <property type="match status" value="1"/>
</dbReference>
<dbReference type="Gene3D" id="3.10.28.10">
    <property type="entry name" value="Homing endonucleases"/>
    <property type="match status" value="1"/>
</dbReference>
<evidence type="ECO:0000256" key="2">
    <source>
        <dbReference type="ARBA" id="ARBA00022485"/>
    </source>
</evidence>
<proteinExistence type="predicted"/>
<protein>
    <recommendedName>
        <fullName evidence="9">DOD-type homing endonuclease domain-containing protein</fullName>
    </recommendedName>
</protein>
<dbReference type="PRINTS" id="PR00379">
    <property type="entry name" value="INTEIN"/>
</dbReference>
<dbReference type="PANTHER" id="PTHR30352:SF22">
    <property type="entry name" value="PYRUVATE FORMATE-LYASE ACTIVATING ENZYME HOMOLOG"/>
    <property type="match status" value="1"/>
</dbReference>
<comment type="caution">
    <text evidence="10">The sequence shown here is derived from an EMBL/GenBank/DDBJ whole genome shotgun (WGS) entry which is preliminary data.</text>
</comment>
<dbReference type="Gene3D" id="3.20.20.70">
    <property type="entry name" value="Aldolase class I"/>
    <property type="match status" value="1"/>
</dbReference>
<keyword evidence="8" id="KW-0411">Iron-sulfur</keyword>
<dbReference type="NCBIfam" id="TIGR01443">
    <property type="entry name" value="intein_Cterm"/>
    <property type="match status" value="1"/>
</dbReference>
<evidence type="ECO:0000256" key="7">
    <source>
        <dbReference type="ARBA" id="ARBA00023004"/>
    </source>
</evidence>
<dbReference type="Proteomes" id="UP000244066">
    <property type="component" value="Unassembled WGS sequence"/>
</dbReference>
<evidence type="ECO:0000256" key="5">
    <source>
        <dbReference type="ARBA" id="ARBA00022813"/>
    </source>
</evidence>
<dbReference type="GO" id="GO:0016539">
    <property type="term" value="P:intein-mediated protein splicing"/>
    <property type="evidence" value="ECO:0007669"/>
    <property type="project" value="InterPro"/>
</dbReference>
<dbReference type="InterPro" id="IPR003586">
    <property type="entry name" value="Hint_dom_C"/>
</dbReference>
<dbReference type="InterPro" id="IPR030934">
    <property type="entry name" value="Intein_C"/>
</dbReference>
<dbReference type="InterPro" id="IPR007197">
    <property type="entry name" value="rSAM"/>
</dbReference>
<gene>
    <name evidence="10" type="ORF">B9J98_04750</name>
</gene>
<evidence type="ECO:0000256" key="3">
    <source>
        <dbReference type="ARBA" id="ARBA00022691"/>
    </source>
</evidence>
<feature type="domain" description="DOD-type homing endonuclease" evidence="9">
    <location>
        <begin position="65"/>
        <end position="207"/>
    </location>
</feature>
<keyword evidence="2" id="KW-0004">4Fe-4S</keyword>
<dbReference type="Gene3D" id="2.170.16.10">
    <property type="entry name" value="Hedgehog/Intein (Hint) domain"/>
    <property type="match status" value="1"/>
</dbReference>
<dbReference type="GO" id="GO:0004519">
    <property type="term" value="F:endonuclease activity"/>
    <property type="evidence" value="ECO:0007669"/>
    <property type="project" value="InterPro"/>
</dbReference>
<keyword evidence="4" id="KW-0479">Metal-binding</keyword>
<dbReference type="SFLD" id="SFLDS00029">
    <property type="entry name" value="Radical_SAM"/>
    <property type="match status" value="1"/>
</dbReference>
<dbReference type="SMART" id="SM00305">
    <property type="entry name" value="HintC"/>
    <property type="match status" value="1"/>
</dbReference>
<dbReference type="InterPro" id="IPR004042">
    <property type="entry name" value="Intein_endonuc_central"/>
</dbReference>
<evidence type="ECO:0000256" key="6">
    <source>
        <dbReference type="ARBA" id="ARBA00023000"/>
    </source>
</evidence>
<evidence type="ECO:0000259" key="9">
    <source>
        <dbReference type="PROSITE" id="PS50819"/>
    </source>
</evidence>
<dbReference type="GO" id="GO:0046872">
    <property type="term" value="F:metal ion binding"/>
    <property type="evidence" value="ECO:0007669"/>
    <property type="project" value="UniProtKB-KW"/>
</dbReference>
<comment type="cofactor">
    <cofactor evidence="1">
        <name>[4Fe-4S] cluster</name>
        <dbReference type="ChEBI" id="CHEBI:49883"/>
    </cofactor>
</comment>
<dbReference type="InterPro" id="IPR058240">
    <property type="entry name" value="rSAM_sf"/>
</dbReference>
<dbReference type="SUPFAM" id="SSF51294">
    <property type="entry name" value="Hedgehog/intein (Hint) domain"/>
    <property type="match status" value="1"/>
</dbReference>